<keyword evidence="2" id="KW-0479">Metal-binding</keyword>
<dbReference type="PROSITE" id="PS50114">
    <property type="entry name" value="GATA_ZN_FINGER_2"/>
    <property type="match status" value="2"/>
</dbReference>
<dbReference type="GO" id="GO:0045944">
    <property type="term" value="P:positive regulation of transcription by RNA polymerase II"/>
    <property type="evidence" value="ECO:0007669"/>
    <property type="project" value="TreeGrafter"/>
</dbReference>
<dbReference type="PRINTS" id="PR00619">
    <property type="entry name" value="GATAZNFINGER"/>
</dbReference>
<dbReference type="AlphaFoldDB" id="A0AAW0D729"/>
<dbReference type="GO" id="GO:0008270">
    <property type="term" value="F:zinc ion binding"/>
    <property type="evidence" value="ECO:0007669"/>
    <property type="project" value="UniProtKB-KW"/>
</dbReference>
<keyword evidence="10" id="KW-1185">Reference proteome</keyword>
<evidence type="ECO:0000256" key="6">
    <source>
        <dbReference type="PROSITE-ProRule" id="PRU00094"/>
    </source>
</evidence>
<proteinExistence type="predicted"/>
<evidence type="ECO:0000256" key="2">
    <source>
        <dbReference type="ARBA" id="ARBA00022723"/>
    </source>
</evidence>
<dbReference type="PROSITE" id="PS00344">
    <property type="entry name" value="GATA_ZN_FINGER_1"/>
    <property type="match status" value="1"/>
</dbReference>
<dbReference type="GO" id="GO:0005634">
    <property type="term" value="C:nucleus"/>
    <property type="evidence" value="ECO:0007669"/>
    <property type="project" value="UniProtKB-SubCell"/>
</dbReference>
<dbReference type="GO" id="GO:0000981">
    <property type="term" value="F:DNA-binding transcription factor activity, RNA polymerase II-specific"/>
    <property type="evidence" value="ECO:0007669"/>
    <property type="project" value="TreeGrafter"/>
</dbReference>
<dbReference type="PANTHER" id="PTHR10071">
    <property type="entry name" value="TRANSCRIPTION FACTOR GATA FAMILY MEMBER"/>
    <property type="match status" value="1"/>
</dbReference>
<feature type="domain" description="GATA-type" evidence="8">
    <location>
        <begin position="211"/>
        <end position="253"/>
    </location>
</feature>
<evidence type="ECO:0000256" key="7">
    <source>
        <dbReference type="SAM" id="MobiDB-lite"/>
    </source>
</evidence>
<evidence type="ECO:0000259" key="8">
    <source>
        <dbReference type="PROSITE" id="PS50114"/>
    </source>
</evidence>
<dbReference type="InterPro" id="IPR000679">
    <property type="entry name" value="Znf_GATA"/>
</dbReference>
<feature type="domain" description="GATA-type" evidence="8">
    <location>
        <begin position="271"/>
        <end position="324"/>
    </location>
</feature>
<dbReference type="SMART" id="SM00401">
    <property type="entry name" value="ZnF_GATA"/>
    <property type="match status" value="2"/>
</dbReference>
<keyword evidence="5" id="KW-0539">Nucleus</keyword>
<dbReference type="SUPFAM" id="SSF57716">
    <property type="entry name" value="Glucocorticoid receptor-like (DNA-binding domain)"/>
    <property type="match status" value="2"/>
</dbReference>
<dbReference type="Gene3D" id="3.30.50.10">
    <property type="entry name" value="Erythroid Transcription Factor GATA-1, subunit A"/>
    <property type="match status" value="2"/>
</dbReference>
<dbReference type="GO" id="GO:0000978">
    <property type="term" value="F:RNA polymerase II cis-regulatory region sequence-specific DNA binding"/>
    <property type="evidence" value="ECO:0007669"/>
    <property type="project" value="TreeGrafter"/>
</dbReference>
<comment type="subcellular location">
    <subcellularLocation>
        <location evidence="1">Nucleus</location>
    </subcellularLocation>
</comment>
<keyword evidence="3 6" id="KW-0863">Zinc-finger</keyword>
<feature type="region of interest" description="Disordered" evidence="7">
    <location>
        <begin position="316"/>
        <end position="335"/>
    </location>
</feature>
<feature type="compositionally biased region" description="Low complexity" evidence="7">
    <location>
        <begin position="177"/>
        <end position="190"/>
    </location>
</feature>
<comment type="caution">
    <text evidence="9">The sequence shown here is derived from an EMBL/GenBank/DDBJ whole genome shotgun (WGS) entry which is preliminary data.</text>
</comment>
<organism evidence="9 10">
    <name type="scientific">Favolaschia claudopus</name>
    <dbReference type="NCBI Taxonomy" id="2862362"/>
    <lineage>
        <taxon>Eukaryota</taxon>
        <taxon>Fungi</taxon>
        <taxon>Dikarya</taxon>
        <taxon>Basidiomycota</taxon>
        <taxon>Agaricomycotina</taxon>
        <taxon>Agaricomycetes</taxon>
        <taxon>Agaricomycetidae</taxon>
        <taxon>Agaricales</taxon>
        <taxon>Marasmiineae</taxon>
        <taxon>Mycenaceae</taxon>
        <taxon>Favolaschia</taxon>
    </lineage>
</organism>
<keyword evidence="4" id="KW-0862">Zinc</keyword>
<dbReference type="Proteomes" id="UP001362999">
    <property type="component" value="Unassembled WGS sequence"/>
</dbReference>
<accession>A0AAW0D729</accession>
<evidence type="ECO:0000313" key="10">
    <source>
        <dbReference type="Proteomes" id="UP001362999"/>
    </source>
</evidence>
<sequence length="335" mass="36910">MDPHSAMSYNEGYQWQWDLQCEDSSTSECSVQFASMGGAASLAHPLDFNFSLRNSAQYPPLSHHQFHCKPDLIPFSPSYSPLPLHLDPTHFQSASAISDGENAYWMGQIADETFQQWPEYFGDTIIPSSSSIPFDVEPSYNFPPSTYPHFARDSSPSSSSSSGRLSPVTSIFTSSSVSSRRSSIDSTPATLPLPPLKRRPSSDPAPIPLTKRCSHCSATTTPLWRRNPATRLPLCNACGLYLQQRGKLRPLALIEADASNADDAEEGEGAEGSGPECSHCHTRKTSVWRRSKTGAKLCNACGVYVRLRGRDRPLSLKRNKIKPRCKHPQPPSGKR</sequence>
<evidence type="ECO:0000256" key="5">
    <source>
        <dbReference type="ARBA" id="ARBA00023242"/>
    </source>
</evidence>
<dbReference type="PANTHER" id="PTHR10071:SF281">
    <property type="entry name" value="BOX A-BINDING FACTOR-RELATED"/>
    <property type="match status" value="1"/>
</dbReference>
<dbReference type="InterPro" id="IPR013088">
    <property type="entry name" value="Znf_NHR/GATA"/>
</dbReference>
<dbReference type="CDD" id="cd00202">
    <property type="entry name" value="ZnF_GATA"/>
    <property type="match status" value="2"/>
</dbReference>
<evidence type="ECO:0000256" key="1">
    <source>
        <dbReference type="ARBA" id="ARBA00004123"/>
    </source>
</evidence>
<dbReference type="GO" id="GO:0000122">
    <property type="term" value="P:negative regulation of transcription by RNA polymerase II"/>
    <property type="evidence" value="ECO:0007669"/>
    <property type="project" value="TreeGrafter"/>
</dbReference>
<protein>
    <submittedName>
        <fullName evidence="9">Gata zinc finger domain-containing protein</fullName>
    </submittedName>
</protein>
<gene>
    <name evidence="9" type="ORF">R3P38DRAFT_2607114</name>
</gene>
<evidence type="ECO:0000313" key="9">
    <source>
        <dbReference type="EMBL" id="KAK7046236.1"/>
    </source>
</evidence>
<dbReference type="Pfam" id="PF00320">
    <property type="entry name" value="GATA"/>
    <property type="match status" value="2"/>
</dbReference>
<name>A0AAW0D729_9AGAR</name>
<dbReference type="GO" id="GO:0045165">
    <property type="term" value="P:cell fate commitment"/>
    <property type="evidence" value="ECO:0007669"/>
    <property type="project" value="TreeGrafter"/>
</dbReference>
<reference evidence="9 10" key="1">
    <citation type="journal article" date="2024" name="J Genomics">
        <title>Draft genome sequencing and assembly of Favolaschia claudopus CIRM-BRFM 2984 isolated from oak limbs.</title>
        <authorList>
            <person name="Navarro D."/>
            <person name="Drula E."/>
            <person name="Chaduli D."/>
            <person name="Cazenave R."/>
            <person name="Ahrendt S."/>
            <person name="Wang J."/>
            <person name="Lipzen A."/>
            <person name="Daum C."/>
            <person name="Barry K."/>
            <person name="Grigoriev I.V."/>
            <person name="Favel A."/>
            <person name="Rosso M.N."/>
            <person name="Martin F."/>
        </authorList>
    </citation>
    <scope>NUCLEOTIDE SEQUENCE [LARGE SCALE GENOMIC DNA]</scope>
    <source>
        <strain evidence="9 10">CIRM-BRFM 2984</strain>
    </source>
</reference>
<feature type="region of interest" description="Disordered" evidence="7">
    <location>
        <begin position="177"/>
        <end position="210"/>
    </location>
</feature>
<feature type="compositionally biased region" description="Acidic residues" evidence="7">
    <location>
        <begin position="260"/>
        <end position="269"/>
    </location>
</feature>
<evidence type="ECO:0000256" key="4">
    <source>
        <dbReference type="ARBA" id="ARBA00022833"/>
    </source>
</evidence>
<dbReference type="InterPro" id="IPR039355">
    <property type="entry name" value="Transcription_factor_GATA"/>
</dbReference>
<feature type="region of interest" description="Disordered" evidence="7">
    <location>
        <begin position="260"/>
        <end position="280"/>
    </location>
</feature>
<evidence type="ECO:0000256" key="3">
    <source>
        <dbReference type="ARBA" id="ARBA00022771"/>
    </source>
</evidence>
<dbReference type="EMBL" id="JAWWNJ010000010">
    <property type="protein sequence ID" value="KAK7046236.1"/>
    <property type="molecule type" value="Genomic_DNA"/>
</dbReference>